<comment type="caution">
    <text evidence="4">The sequence shown here is derived from an EMBL/GenBank/DDBJ whole genome shotgun (WGS) entry which is preliminary data.</text>
</comment>
<dbReference type="PRINTS" id="PR00038">
    <property type="entry name" value="HTHLUXR"/>
</dbReference>
<gene>
    <name evidence="4" type="ORF">EDD34_0987</name>
</gene>
<feature type="region of interest" description="Disordered" evidence="2">
    <location>
        <begin position="1"/>
        <end position="23"/>
    </location>
</feature>
<sequence length="582" mass="60622">MPEGAARAARSGGPDRTPSSATLRRLEDGSIALVLRPADAPLAHDAVRTGAPLLLSVTSPASAAHEELARGLALLADGPLGEAYASLTLARSLAPDAPHDAGAAHLIRTASLAAADAAWAAGDPDACLDAIRAADAVPPPPAGGDGAAHPSPPPPDRAGDSLASHLAGLRALLELRPADAVGPLRRVVEAQRHGSPVALHRASVAALLLGDVEVSADLGRRALAAARAEGRDDVATQVLEYLAYAEMRCGRHSRACAHATEGLDLALRASQANSAAHHRAVLAFAASVEGDGDAVRGHAEAALATARRNGLAQTRTLAEWALARDDLGRGRADAAASRLTSLAREGRAGGHFAIRPLLLPDLVEAVVLAGRPEPAVPAVEAFAAWADFGVDAQATAQAFRCRALLAAAGVGVPGEAGRGPRQVPHPDEDDAGELFLRALDLHQDDPGELERSRTRFLYGRWLRRRRRLRAAREQLRVALHGFERCGAAGWADLARGELRAAGEEVAPGGRPAALTPHQLRIARAVATGATNREIAQQLAVSVRTVDHHLRGIFVALGVRSRVDVARMVHRDVDAVPSPHQTD</sequence>
<dbReference type="Proteomes" id="UP000280501">
    <property type="component" value="Unassembled WGS sequence"/>
</dbReference>
<evidence type="ECO:0000313" key="5">
    <source>
        <dbReference type="Proteomes" id="UP000280501"/>
    </source>
</evidence>
<dbReference type="InterPro" id="IPR000792">
    <property type="entry name" value="Tscrpt_reg_LuxR_C"/>
</dbReference>
<evidence type="ECO:0000259" key="3">
    <source>
        <dbReference type="PROSITE" id="PS50043"/>
    </source>
</evidence>
<organism evidence="4 5">
    <name type="scientific">Myceligenerans xiligouense</name>
    <dbReference type="NCBI Taxonomy" id="253184"/>
    <lineage>
        <taxon>Bacteria</taxon>
        <taxon>Bacillati</taxon>
        <taxon>Actinomycetota</taxon>
        <taxon>Actinomycetes</taxon>
        <taxon>Micrococcales</taxon>
        <taxon>Promicromonosporaceae</taxon>
        <taxon>Myceligenerans</taxon>
    </lineage>
</organism>
<dbReference type="InterPro" id="IPR039420">
    <property type="entry name" value="WalR-like"/>
</dbReference>
<dbReference type="AlphaFoldDB" id="A0A3N4YLT0"/>
<dbReference type="InterPro" id="IPR036388">
    <property type="entry name" value="WH-like_DNA-bd_sf"/>
</dbReference>
<dbReference type="GO" id="GO:0006355">
    <property type="term" value="P:regulation of DNA-templated transcription"/>
    <property type="evidence" value="ECO:0007669"/>
    <property type="project" value="InterPro"/>
</dbReference>
<feature type="domain" description="HTH luxR-type" evidence="3">
    <location>
        <begin position="507"/>
        <end position="572"/>
    </location>
</feature>
<evidence type="ECO:0000256" key="1">
    <source>
        <dbReference type="ARBA" id="ARBA00023125"/>
    </source>
</evidence>
<dbReference type="PROSITE" id="PS50043">
    <property type="entry name" value="HTH_LUXR_2"/>
    <property type="match status" value="1"/>
</dbReference>
<name>A0A3N4YLT0_9MICO</name>
<dbReference type="CDD" id="cd06170">
    <property type="entry name" value="LuxR_C_like"/>
    <property type="match status" value="1"/>
</dbReference>
<accession>A0A3N4YLT0</accession>
<dbReference type="SMART" id="SM00421">
    <property type="entry name" value="HTH_LUXR"/>
    <property type="match status" value="1"/>
</dbReference>
<dbReference type="SUPFAM" id="SSF46894">
    <property type="entry name" value="C-terminal effector domain of the bipartite response regulators"/>
    <property type="match status" value="1"/>
</dbReference>
<dbReference type="Gene3D" id="1.10.10.10">
    <property type="entry name" value="Winged helix-like DNA-binding domain superfamily/Winged helix DNA-binding domain"/>
    <property type="match status" value="1"/>
</dbReference>
<protein>
    <submittedName>
        <fullName evidence="4">Regulatory LuxR family protein</fullName>
    </submittedName>
</protein>
<evidence type="ECO:0000313" key="4">
    <source>
        <dbReference type="EMBL" id="RPF20396.1"/>
    </source>
</evidence>
<reference evidence="4 5" key="1">
    <citation type="submission" date="2018-11" db="EMBL/GenBank/DDBJ databases">
        <title>Sequencing the genomes of 1000 actinobacteria strains.</title>
        <authorList>
            <person name="Klenk H.-P."/>
        </authorList>
    </citation>
    <scope>NUCLEOTIDE SEQUENCE [LARGE SCALE GENOMIC DNA]</scope>
    <source>
        <strain evidence="4 5">DSM 15700</strain>
    </source>
</reference>
<dbReference type="InterPro" id="IPR016032">
    <property type="entry name" value="Sig_transdc_resp-reg_C-effctor"/>
</dbReference>
<dbReference type="PANTHER" id="PTHR43214:SF42">
    <property type="entry name" value="TRANSCRIPTIONAL REGULATORY PROTEIN DESR"/>
    <property type="match status" value="1"/>
</dbReference>
<dbReference type="GO" id="GO:0003677">
    <property type="term" value="F:DNA binding"/>
    <property type="evidence" value="ECO:0007669"/>
    <property type="project" value="UniProtKB-KW"/>
</dbReference>
<dbReference type="PANTHER" id="PTHR43214">
    <property type="entry name" value="TWO-COMPONENT RESPONSE REGULATOR"/>
    <property type="match status" value="1"/>
</dbReference>
<evidence type="ECO:0000256" key="2">
    <source>
        <dbReference type="SAM" id="MobiDB-lite"/>
    </source>
</evidence>
<dbReference type="EMBL" id="RKQZ01000001">
    <property type="protein sequence ID" value="RPF20396.1"/>
    <property type="molecule type" value="Genomic_DNA"/>
</dbReference>
<proteinExistence type="predicted"/>
<keyword evidence="5" id="KW-1185">Reference proteome</keyword>
<dbReference type="OrthoDB" id="3197423at2"/>
<feature type="region of interest" description="Disordered" evidence="2">
    <location>
        <begin position="134"/>
        <end position="161"/>
    </location>
</feature>
<keyword evidence="1" id="KW-0238">DNA-binding</keyword>
<dbReference type="Pfam" id="PF00196">
    <property type="entry name" value="GerE"/>
    <property type="match status" value="1"/>
</dbReference>